<name>A0A7H9HP68_9SACH</name>
<dbReference type="InterPro" id="IPR005607">
    <property type="entry name" value="BSD_dom"/>
</dbReference>
<dbReference type="EMBL" id="CP059269">
    <property type="protein sequence ID" value="QLQ79574.1"/>
    <property type="molecule type" value="Genomic_DNA"/>
</dbReference>
<dbReference type="Gene3D" id="1.10.3970.10">
    <property type="entry name" value="BSD domain"/>
    <property type="match status" value="1"/>
</dbReference>
<dbReference type="PROSITE" id="PS50858">
    <property type="entry name" value="BSD"/>
    <property type="match status" value="1"/>
</dbReference>
<dbReference type="PANTHER" id="PTHR16019">
    <property type="entry name" value="SYNAPSE-ASSOCIATED PROTEIN"/>
    <property type="match status" value="1"/>
</dbReference>
<reference evidence="3 4" key="1">
    <citation type="submission" date="2020-06" db="EMBL/GenBank/DDBJ databases">
        <title>The yeast mating-type switching endonuclease HO is a domesticated member of an unorthodox homing genetic element family.</title>
        <authorList>
            <person name="Coughlan A.Y."/>
            <person name="Lombardi L."/>
            <person name="Braun-Galleani S."/>
            <person name="Martos A.R."/>
            <person name="Galeote V."/>
            <person name="Bigey F."/>
            <person name="Dequin S."/>
            <person name="Byrne K.P."/>
            <person name="Wolfe K.H."/>
        </authorList>
    </citation>
    <scope>NUCLEOTIDE SEQUENCE [LARGE SCALE GENOMIC DNA]</scope>
    <source>
        <strain evidence="3 4">CBS2947</strain>
    </source>
</reference>
<dbReference type="SMART" id="SM00751">
    <property type="entry name" value="BSD"/>
    <property type="match status" value="1"/>
</dbReference>
<protein>
    <recommendedName>
        <fullName evidence="2">BSD domain-containing protein</fullName>
    </recommendedName>
</protein>
<proteinExistence type="predicted"/>
<sequence length="276" mass="31523">MEFFYDEQAVANAEPSTKQRDDKTEQVFNKLEDEVSKQYERTASAFKRMVGEDTDGVKMNLGLNPEVSQTAQRYLRQLDDNLQGVEKVALNYWNKVSDAGFWPSVTGKLGSSLDKIVKLDEPQADEKLGSKGSGAAGGNRTEAELKALSTNRALYLDRKTVPGQDFDADAKTEEIAKILETDKDMANLMNEIVPESISYNEFWRIYFDERQKILDNEGKRREILSEKKAQEEEIGWDDEDVETNEEEAVIVRKEDTLLEKSLEKGPRDDEDDDEWD</sequence>
<dbReference type="AlphaFoldDB" id="A0A7H9HP68"/>
<feature type="compositionally biased region" description="Acidic residues" evidence="1">
    <location>
        <begin position="232"/>
        <end position="248"/>
    </location>
</feature>
<feature type="region of interest" description="Disordered" evidence="1">
    <location>
        <begin position="228"/>
        <end position="248"/>
    </location>
</feature>
<keyword evidence="4" id="KW-1185">Reference proteome</keyword>
<evidence type="ECO:0000313" key="4">
    <source>
        <dbReference type="Proteomes" id="UP000510647"/>
    </source>
</evidence>
<dbReference type="GO" id="GO:0005737">
    <property type="term" value="C:cytoplasm"/>
    <property type="evidence" value="ECO:0007669"/>
    <property type="project" value="TreeGrafter"/>
</dbReference>
<dbReference type="PANTHER" id="PTHR16019:SF5">
    <property type="entry name" value="BSD DOMAIN-CONTAINING PROTEIN 1"/>
    <property type="match status" value="1"/>
</dbReference>
<feature type="region of interest" description="Disordered" evidence="1">
    <location>
        <begin position="1"/>
        <end position="23"/>
    </location>
</feature>
<dbReference type="OrthoDB" id="73788at2759"/>
<feature type="domain" description="BSD" evidence="2">
    <location>
        <begin position="162"/>
        <end position="214"/>
    </location>
</feature>
<dbReference type="InterPro" id="IPR035925">
    <property type="entry name" value="BSD_dom_sf"/>
</dbReference>
<organism evidence="3 4">
    <name type="scientific">Torulaspora globosa</name>
    <dbReference type="NCBI Taxonomy" id="48254"/>
    <lineage>
        <taxon>Eukaryota</taxon>
        <taxon>Fungi</taxon>
        <taxon>Dikarya</taxon>
        <taxon>Ascomycota</taxon>
        <taxon>Saccharomycotina</taxon>
        <taxon>Saccharomycetes</taxon>
        <taxon>Saccharomycetales</taxon>
        <taxon>Saccharomycetaceae</taxon>
        <taxon>Torulaspora</taxon>
    </lineage>
</organism>
<evidence type="ECO:0000256" key="1">
    <source>
        <dbReference type="SAM" id="MobiDB-lite"/>
    </source>
</evidence>
<dbReference type="Pfam" id="PF03909">
    <property type="entry name" value="BSD"/>
    <property type="match status" value="1"/>
</dbReference>
<evidence type="ECO:0000313" key="3">
    <source>
        <dbReference type="EMBL" id="QLQ79574.1"/>
    </source>
</evidence>
<gene>
    <name evidence="3" type="ORF">HG537_0C02210</name>
</gene>
<dbReference type="SUPFAM" id="SSF140383">
    <property type="entry name" value="BSD domain-like"/>
    <property type="match status" value="1"/>
</dbReference>
<dbReference type="Proteomes" id="UP000510647">
    <property type="component" value="Chromosome 3"/>
</dbReference>
<accession>A0A7H9HP68</accession>
<dbReference type="InterPro" id="IPR051494">
    <property type="entry name" value="BSD_domain-containing"/>
</dbReference>
<evidence type="ECO:0000259" key="2">
    <source>
        <dbReference type="PROSITE" id="PS50858"/>
    </source>
</evidence>